<keyword evidence="7" id="KW-0029">Amino-acid transport</keyword>
<dbReference type="SUPFAM" id="SSF52540">
    <property type="entry name" value="P-loop containing nucleoside triphosphate hydrolases"/>
    <property type="match status" value="1"/>
</dbReference>
<evidence type="ECO:0000256" key="1">
    <source>
        <dbReference type="ARBA" id="ARBA00022448"/>
    </source>
</evidence>
<dbReference type="InterPro" id="IPR045865">
    <property type="entry name" value="ACT-like_dom_sf"/>
</dbReference>
<dbReference type="SUPFAM" id="SSF55021">
    <property type="entry name" value="ACT-like"/>
    <property type="match status" value="1"/>
</dbReference>
<evidence type="ECO:0000256" key="3">
    <source>
        <dbReference type="ARBA" id="ARBA00022519"/>
    </source>
</evidence>
<dbReference type="InterPro" id="IPR050086">
    <property type="entry name" value="MetN_ABC_transporter-like"/>
</dbReference>
<dbReference type="RefSeq" id="WP_276263680.1">
    <property type="nucleotide sequence ID" value="NZ_JARJLM010000048.1"/>
</dbReference>
<keyword evidence="11" id="KW-1185">Reference proteome</keyword>
<dbReference type="Gene3D" id="3.30.70.260">
    <property type="match status" value="1"/>
</dbReference>
<proteinExistence type="predicted"/>
<sequence>MGIAAAPDDGINVFHTNCIAREYEIFSDFLLQEQEYCRFEMTIVLSKVSKSFDSSSGRVVAVDNVDLAVAAGQIYGIVGYSGAGKSTLIRLLNGLETPTSGSIVVAGKDIAKASGAALRQARLGIGMVFQHFNLLWSRTVSENIAFSMQIAGVAKSRITERVAELVSLVGLQGREDAYPAQLSGGQKQRVGIARALANSPAVLLCDEATSALDPQTTDAILDLLLDINRRLNLTIVLITHEMHVVRKICHRVAVMENGRVVEEGPVLDVFARPVQAITQRFAGQVSDVAGGEDTFDPSLASHLPGAIVKLTLAGGQTRQAVISEAIQRYGAAISFLHGKITQTRSGAFGELYLRVESGPQQLEDLLKLIGERDIAAEVIRHA</sequence>
<evidence type="ECO:0000256" key="6">
    <source>
        <dbReference type="ARBA" id="ARBA00022967"/>
    </source>
</evidence>
<dbReference type="Pfam" id="PF00005">
    <property type="entry name" value="ABC_tran"/>
    <property type="match status" value="1"/>
</dbReference>
<dbReference type="InterPro" id="IPR018449">
    <property type="entry name" value="NIL_domain"/>
</dbReference>
<dbReference type="InterPro" id="IPR003593">
    <property type="entry name" value="AAA+_ATPase"/>
</dbReference>
<dbReference type="PANTHER" id="PTHR43166:SF36">
    <property type="entry name" value="METHIONINE IMPORT ATP-BINDING PROTEIN METN 2"/>
    <property type="match status" value="1"/>
</dbReference>
<gene>
    <name evidence="10" type="ORF">P3W85_03100</name>
</gene>
<evidence type="ECO:0000256" key="8">
    <source>
        <dbReference type="ARBA" id="ARBA00023136"/>
    </source>
</evidence>
<keyword evidence="6" id="KW-1278">Translocase</keyword>
<protein>
    <submittedName>
        <fullName evidence="10">Methionine ABC transporter ATP-binding protein</fullName>
    </submittedName>
</protein>
<dbReference type="EMBL" id="JARJLM010000048">
    <property type="protein sequence ID" value="MDF3831947.1"/>
    <property type="molecule type" value="Genomic_DNA"/>
</dbReference>
<feature type="domain" description="ABC transporter" evidence="9">
    <location>
        <begin position="43"/>
        <end position="282"/>
    </location>
</feature>
<dbReference type="GO" id="GO:0005524">
    <property type="term" value="F:ATP binding"/>
    <property type="evidence" value="ECO:0007669"/>
    <property type="project" value="UniProtKB-KW"/>
</dbReference>
<evidence type="ECO:0000256" key="4">
    <source>
        <dbReference type="ARBA" id="ARBA00022741"/>
    </source>
</evidence>
<dbReference type="InterPro" id="IPR041701">
    <property type="entry name" value="MetN_ABC"/>
</dbReference>
<dbReference type="Gene3D" id="3.40.50.300">
    <property type="entry name" value="P-loop containing nucleotide triphosphate hydrolases"/>
    <property type="match status" value="1"/>
</dbReference>
<dbReference type="PANTHER" id="PTHR43166">
    <property type="entry name" value="AMINO ACID IMPORT ATP-BINDING PROTEIN"/>
    <property type="match status" value="1"/>
</dbReference>
<dbReference type="Proteomes" id="UP001216674">
    <property type="component" value="Unassembled WGS sequence"/>
</dbReference>
<evidence type="ECO:0000256" key="7">
    <source>
        <dbReference type="ARBA" id="ARBA00022970"/>
    </source>
</evidence>
<dbReference type="InterPro" id="IPR017871">
    <property type="entry name" value="ABC_transporter-like_CS"/>
</dbReference>
<evidence type="ECO:0000256" key="5">
    <source>
        <dbReference type="ARBA" id="ARBA00022840"/>
    </source>
</evidence>
<comment type="caution">
    <text evidence="10">The sequence shown here is derived from an EMBL/GenBank/DDBJ whole genome shotgun (WGS) entry which is preliminary data.</text>
</comment>
<evidence type="ECO:0000256" key="2">
    <source>
        <dbReference type="ARBA" id="ARBA00022475"/>
    </source>
</evidence>
<dbReference type="PROSITE" id="PS50893">
    <property type="entry name" value="ABC_TRANSPORTER_2"/>
    <property type="match status" value="1"/>
</dbReference>
<organism evidence="10 11">
    <name type="scientific">Cupriavidus basilensis</name>
    <dbReference type="NCBI Taxonomy" id="68895"/>
    <lineage>
        <taxon>Bacteria</taxon>
        <taxon>Pseudomonadati</taxon>
        <taxon>Pseudomonadota</taxon>
        <taxon>Betaproteobacteria</taxon>
        <taxon>Burkholderiales</taxon>
        <taxon>Burkholderiaceae</taxon>
        <taxon>Cupriavidus</taxon>
    </lineage>
</organism>
<evidence type="ECO:0000313" key="10">
    <source>
        <dbReference type="EMBL" id="MDF3831947.1"/>
    </source>
</evidence>
<keyword evidence="8" id="KW-0472">Membrane</keyword>
<dbReference type="PROSITE" id="PS00211">
    <property type="entry name" value="ABC_TRANSPORTER_1"/>
    <property type="match status" value="1"/>
</dbReference>
<name>A0ABT6AH73_9BURK</name>
<reference evidence="10 11" key="1">
    <citation type="submission" date="2023-03" db="EMBL/GenBank/DDBJ databases">
        <title>Draft assemblies of triclosan tolerant bacteria isolated from returned activated sludge.</title>
        <authorList>
            <person name="Van Hamelsveld S."/>
        </authorList>
    </citation>
    <scope>NUCLEOTIDE SEQUENCE [LARGE SCALE GENOMIC DNA]</scope>
    <source>
        <strain evidence="10 11">GW210010_S58</strain>
    </source>
</reference>
<accession>A0ABT6AH73</accession>
<keyword evidence="3" id="KW-0997">Cell inner membrane</keyword>
<keyword evidence="5 10" id="KW-0067">ATP-binding</keyword>
<dbReference type="SMART" id="SM00930">
    <property type="entry name" value="NIL"/>
    <property type="match status" value="1"/>
</dbReference>
<keyword evidence="4" id="KW-0547">Nucleotide-binding</keyword>
<evidence type="ECO:0000313" key="11">
    <source>
        <dbReference type="Proteomes" id="UP001216674"/>
    </source>
</evidence>
<keyword evidence="2" id="KW-1003">Cell membrane</keyword>
<dbReference type="SMART" id="SM00382">
    <property type="entry name" value="AAA"/>
    <property type="match status" value="1"/>
</dbReference>
<dbReference type="InterPro" id="IPR027417">
    <property type="entry name" value="P-loop_NTPase"/>
</dbReference>
<keyword evidence="1" id="KW-0813">Transport</keyword>
<dbReference type="Pfam" id="PF09383">
    <property type="entry name" value="NIL"/>
    <property type="match status" value="1"/>
</dbReference>
<evidence type="ECO:0000259" key="9">
    <source>
        <dbReference type="PROSITE" id="PS50893"/>
    </source>
</evidence>
<dbReference type="CDD" id="cd03258">
    <property type="entry name" value="ABC_MetN_methionine_transporter"/>
    <property type="match status" value="1"/>
</dbReference>
<dbReference type="InterPro" id="IPR003439">
    <property type="entry name" value="ABC_transporter-like_ATP-bd"/>
</dbReference>